<sequence length="318" mass="33878">MADRRAGLHSTGFASATRGARAVAALSLWAACAAVSSASAGFAENARTQVVTAQNGQVQNGQAQIGQGQALKRPKLPAPGQDAIPGWGKSRPAPMPFVERALRVDHDFPVVVELYTSQGCSSCPPADAMLTDLAGRSDILALALHVDYWDYIGWKDAFGDAAFTDRQRAYAQAAGTRALYTPQFIVQGLDRVTGAKPMKLAESIAMLRRKLAGVPVDLLAVREGNSLHVSLIPEGDLPEDMLIQLVRYLPRAQVAIRSGENAGRTIDYTNVVTSWQVLGEWDGARPLDVAVEVAGDEPAAILLQAEDMGPILAARVVK</sequence>
<dbReference type="Proteomes" id="UP000193862">
    <property type="component" value="Unassembled WGS sequence"/>
</dbReference>
<dbReference type="RefSeq" id="WP_143267546.1">
    <property type="nucleotide sequence ID" value="NZ_FWFS01000012.1"/>
</dbReference>
<gene>
    <name evidence="1" type="ORF">AQS8620_03015</name>
</gene>
<dbReference type="PROSITE" id="PS51257">
    <property type="entry name" value="PROKAR_LIPOPROTEIN"/>
    <property type="match status" value="1"/>
</dbReference>
<evidence type="ECO:0000313" key="1">
    <source>
        <dbReference type="EMBL" id="SLN65338.1"/>
    </source>
</evidence>
<evidence type="ECO:0000313" key="2">
    <source>
        <dbReference type="Proteomes" id="UP000193862"/>
    </source>
</evidence>
<name>A0A1Y5TLZ1_9RHOB</name>
<organism evidence="1 2">
    <name type="scientific">Aquimixticola soesokkakensis</name>
    <dbReference type="NCBI Taxonomy" id="1519096"/>
    <lineage>
        <taxon>Bacteria</taxon>
        <taxon>Pseudomonadati</taxon>
        <taxon>Pseudomonadota</taxon>
        <taxon>Alphaproteobacteria</taxon>
        <taxon>Rhodobacterales</taxon>
        <taxon>Paracoccaceae</taxon>
        <taxon>Aquimixticola</taxon>
    </lineage>
</organism>
<dbReference type="EMBL" id="FWFS01000012">
    <property type="protein sequence ID" value="SLN65338.1"/>
    <property type="molecule type" value="Genomic_DNA"/>
</dbReference>
<keyword evidence="2" id="KW-1185">Reference proteome</keyword>
<dbReference type="PANTHER" id="PTHR36057:SF1">
    <property type="entry name" value="LIPOPROTEIN LIPID ATTACHMENT SITE-LIKE PROTEIN, PUTATIVE (DUF1223)-RELATED"/>
    <property type="match status" value="1"/>
</dbReference>
<protein>
    <recommendedName>
        <fullName evidence="3">DUF1223 domain-containing protein</fullName>
    </recommendedName>
</protein>
<evidence type="ECO:0008006" key="3">
    <source>
        <dbReference type="Google" id="ProtNLM"/>
    </source>
</evidence>
<dbReference type="PANTHER" id="PTHR36057">
    <property type="match status" value="1"/>
</dbReference>
<proteinExistence type="predicted"/>
<accession>A0A1Y5TLZ1</accession>
<dbReference type="InterPro" id="IPR036249">
    <property type="entry name" value="Thioredoxin-like_sf"/>
</dbReference>
<dbReference type="OrthoDB" id="9808254at2"/>
<dbReference type="InterPro" id="IPR010634">
    <property type="entry name" value="DUF1223"/>
</dbReference>
<dbReference type="AlphaFoldDB" id="A0A1Y5TLZ1"/>
<dbReference type="SUPFAM" id="SSF52833">
    <property type="entry name" value="Thioredoxin-like"/>
    <property type="match status" value="1"/>
</dbReference>
<dbReference type="Pfam" id="PF06764">
    <property type="entry name" value="DUF1223"/>
    <property type="match status" value="1"/>
</dbReference>
<reference evidence="1 2" key="1">
    <citation type="submission" date="2017-03" db="EMBL/GenBank/DDBJ databases">
        <authorList>
            <person name="Afonso C.L."/>
            <person name="Miller P.J."/>
            <person name="Scott M.A."/>
            <person name="Spackman E."/>
            <person name="Goraichik I."/>
            <person name="Dimitrov K.M."/>
            <person name="Suarez D.L."/>
            <person name="Swayne D.E."/>
        </authorList>
    </citation>
    <scope>NUCLEOTIDE SEQUENCE [LARGE SCALE GENOMIC DNA]</scope>
    <source>
        <strain evidence="1 2">CECT 8620</strain>
    </source>
</reference>